<keyword evidence="7 8" id="KW-0472">Membrane</keyword>
<feature type="transmembrane region" description="Helical" evidence="8">
    <location>
        <begin position="199"/>
        <end position="222"/>
    </location>
</feature>
<dbReference type="AlphaFoldDB" id="A0A1E8Q9T9"/>
<comment type="subcellular location">
    <subcellularLocation>
        <location evidence="1">Cell inner membrane</location>
        <topology evidence="1">Multi-pass membrane protein</topology>
    </subcellularLocation>
    <subcellularLocation>
        <location evidence="8">Cell membrane</location>
        <topology evidence="8">Multi-pass membrane protein</topology>
    </subcellularLocation>
</comment>
<proteinExistence type="inferred from homology"/>
<evidence type="ECO:0000256" key="5">
    <source>
        <dbReference type="ARBA" id="ARBA00022692"/>
    </source>
</evidence>
<reference evidence="10 11" key="1">
    <citation type="submission" date="2016-09" db="EMBL/GenBank/DDBJ databases">
        <title>genome sequence of Mycobacterium sp. 739 SCH.</title>
        <authorList>
            <person name="Greninger A.L."/>
            <person name="Qin X."/>
            <person name="Jerome K."/>
            <person name="Vora S."/>
            <person name="Quinn K."/>
        </authorList>
    </citation>
    <scope>NUCLEOTIDE SEQUENCE [LARGE SCALE GENOMIC DNA]</scope>
    <source>
        <strain evidence="10 11">SCH</strain>
    </source>
</reference>
<accession>A0A1E8Q9T9</accession>
<dbReference type="OrthoDB" id="5100908at2"/>
<dbReference type="InterPro" id="IPR035906">
    <property type="entry name" value="MetI-like_sf"/>
</dbReference>
<dbReference type="Proteomes" id="UP000178953">
    <property type="component" value="Unassembled WGS sequence"/>
</dbReference>
<feature type="transmembrane region" description="Helical" evidence="8">
    <location>
        <begin position="460"/>
        <end position="483"/>
    </location>
</feature>
<feature type="transmembrane region" description="Helical" evidence="8">
    <location>
        <begin position="242"/>
        <end position="261"/>
    </location>
</feature>
<feature type="transmembrane region" description="Helical" evidence="8">
    <location>
        <begin position="338"/>
        <end position="360"/>
    </location>
</feature>
<feature type="transmembrane region" description="Helical" evidence="8">
    <location>
        <begin position="372"/>
        <end position="394"/>
    </location>
</feature>
<feature type="transmembrane region" description="Helical" evidence="8">
    <location>
        <begin position="35"/>
        <end position="58"/>
    </location>
</feature>
<dbReference type="GO" id="GO:0055085">
    <property type="term" value="P:transmembrane transport"/>
    <property type="evidence" value="ECO:0007669"/>
    <property type="project" value="InterPro"/>
</dbReference>
<feature type="transmembrane region" description="Helical" evidence="8">
    <location>
        <begin position="290"/>
        <end position="318"/>
    </location>
</feature>
<sequence length="534" mass="55271">MVATDPDVAVAASPLAPAAVTTGAGRARGGRPGPVVTGAVVLLVAATVIPIGYVVWSVASLGGGELYALVARPRVLELLVNTVGLVVVTVPICIVLGVAAAWLVERTDVPGRAVWRPLFVAPLAVPAFINSYAWVSVVPTLHGFGAGLLVATLSYFPFVYVPAAATLRRLDPAIEESARALGSGPGAVFWRVVLPQLRLAVLGGGLLIGVHLLAEYGAFAMLRFSTFTTAIFEQFQATFNGAAGSTLAGILILLCLVLLVGEAGVRGSARYARVGGGAQRGSTPQRLGAWALPALAGLTALAVLALGVPAWTVLRWLWIGGSAVWDVDVLLPSTLQTIALAGAAAALTTLLAFPFAWVAVRYRGVFARFVEGSNFVTSSMPGIVTALALVTVAIRFAPPLYQTATLVLAAYVLMFLPRAMVNLRSGLAQVPPGLEEASRSLGISPTWTFLRVTLRLTAPAAAAGASLVFVAVATELTATLLLAPTGTNTLAMRFWSLSSELAYAGAAPYALLLVLLAVPVTIVLFRQSTRAAAL</sequence>
<keyword evidence="11" id="KW-1185">Reference proteome</keyword>
<dbReference type="SUPFAM" id="SSF161098">
    <property type="entry name" value="MetI-like"/>
    <property type="match status" value="2"/>
</dbReference>
<dbReference type="GO" id="GO:0005886">
    <property type="term" value="C:plasma membrane"/>
    <property type="evidence" value="ECO:0007669"/>
    <property type="project" value="UniProtKB-SubCell"/>
</dbReference>
<dbReference type="EMBL" id="MCHX01000005">
    <property type="protein sequence ID" value="OFJ55252.1"/>
    <property type="molecule type" value="Genomic_DNA"/>
</dbReference>
<evidence type="ECO:0000256" key="2">
    <source>
        <dbReference type="ARBA" id="ARBA00022448"/>
    </source>
</evidence>
<dbReference type="CDD" id="cd06261">
    <property type="entry name" value="TM_PBP2"/>
    <property type="match status" value="2"/>
</dbReference>
<dbReference type="Gene3D" id="1.10.3720.10">
    <property type="entry name" value="MetI-like"/>
    <property type="match status" value="2"/>
</dbReference>
<evidence type="ECO:0000313" key="10">
    <source>
        <dbReference type="EMBL" id="OFJ55252.1"/>
    </source>
</evidence>
<evidence type="ECO:0000256" key="3">
    <source>
        <dbReference type="ARBA" id="ARBA00022475"/>
    </source>
</evidence>
<evidence type="ECO:0000256" key="8">
    <source>
        <dbReference type="RuleBase" id="RU363032"/>
    </source>
</evidence>
<dbReference type="PANTHER" id="PTHR43357">
    <property type="entry name" value="INNER MEMBRANE ABC TRANSPORTER PERMEASE PROTEIN YDCV"/>
    <property type="match status" value="1"/>
</dbReference>
<dbReference type="InterPro" id="IPR000515">
    <property type="entry name" value="MetI-like"/>
</dbReference>
<keyword evidence="5 8" id="KW-0812">Transmembrane</keyword>
<name>A0A1E8Q9T9_9MYCO</name>
<protein>
    <submittedName>
        <fullName evidence="10">Iron ABC transporter permease</fullName>
    </submittedName>
</protein>
<comment type="caution">
    <text evidence="10">The sequence shown here is derived from an EMBL/GenBank/DDBJ whole genome shotgun (WGS) entry which is preliminary data.</text>
</comment>
<evidence type="ECO:0000256" key="1">
    <source>
        <dbReference type="ARBA" id="ARBA00004429"/>
    </source>
</evidence>
<feature type="domain" description="ABC transmembrane type-1" evidence="9">
    <location>
        <begin position="79"/>
        <end position="260"/>
    </location>
</feature>
<evidence type="ECO:0000256" key="4">
    <source>
        <dbReference type="ARBA" id="ARBA00022519"/>
    </source>
</evidence>
<dbReference type="PANTHER" id="PTHR43357:SF3">
    <property type="entry name" value="FE(3+)-TRANSPORT SYSTEM PERMEASE PROTEIN FBPB 2"/>
    <property type="match status" value="1"/>
</dbReference>
<feature type="transmembrane region" description="Helical" evidence="8">
    <location>
        <begin position="141"/>
        <end position="161"/>
    </location>
</feature>
<dbReference type="PROSITE" id="PS50928">
    <property type="entry name" value="ABC_TM1"/>
    <property type="match status" value="2"/>
</dbReference>
<keyword evidence="6 8" id="KW-1133">Transmembrane helix</keyword>
<evidence type="ECO:0000256" key="6">
    <source>
        <dbReference type="ARBA" id="ARBA00022989"/>
    </source>
</evidence>
<keyword evidence="2 8" id="KW-0813">Transport</keyword>
<evidence type="ECO:0000256" key="7">
    <source>
        <dbReference type="ARBA" id="ARBA00023136"/>
    </source>
</evidence>
<evidence type="ECO:0000313" key="11">
    <source>
        <dbReference type="Proteomes" id="UP000178953"/>
    </source>
</evidence>
<organism evidence="10 11">
    <name type="scientific">Mycolicibacterium grossiae</name>
    <dbReference type="NCBI Taxonomy" id="1552759"/>
    <lineage>
        <taxon>Bacteria</taxon>
        <taxon>Bacillati</taxon>
        <taxon>Actinomycetota</taxon>
        <taxon>Actinomycetes</taxon>
        <taxon>Mycobacteriales</taxon>
        <taxon>Mycobacteriaceae</taxon>
        <taxon>Mycolicibacterium</taxon>
    </lineage>
</organism>
<feature type="domain" description="ABC transmembrane type-1" evidence="9">
    <location>
        <begin position="334"/>
        <end position="524"/>
    </location>
</feature>
<feature type="transmembrane region" description="Helical" evidence="8">
    <location>
        <begin position="78"/>
        <end position="103"/>
    </location>
</feature>
<gene>
    <name evidence="10" type="ORF">BEL07_03045</name>
</gene>
<dbReference type="Pfam" id="PF00528">
    <property type="entry name" value="BPD_transp_1"/>
    <property type="match status" value="2"/>
</dbReference>
<evidence type="ECO:0000259" key="9">
    <source>
        <dbReference type="PROSITE" id="PS50928"/>
    </source>
</evidence>
<keyword evidence="4" id="KW-0997">Cell inner membrane</keyword>
<keyword evidence="3" id="KW-1003">Cell membrane</keyword>
<feature type="transmembrane region" description="Helical" evidence="8">
    <location>
        <begin position="503"/>
        <end position="525"/>
    </location>
</feature>
<feature type="transmembrane region" description="Helical" evidence="8">
    <location>
        <begin position="400"/>
        <end position="416"/>
    </location>
</feature>
<feature type="transmembrane region" description="Helical" evidence="8">
    <location>
        <begin position="115"/>
        <end position="135"/>
    </location>
</feature>
<comment type="similarity">
    <text evidence="8">Belongs to the binding-protein-dependent transport system permease family.</text>
</comment>